<dbReference type="GO" id="GO:0005886">
    <property type="term" value="C:plasma membrane"/>
    <property type="evidence" value="ECO:0007669"/>
    <property type="project" value="TreeGrafter"/>
</dbReference>
<dbReference type="GO" id="GO:0042597">
    <property type="term" value="C:periplasmic space"/>
    <property type="evidence" value="ECO:0007669"/>
    <property type="project" value="InterPro"/>
</dbReference>
<feature type="domain" description="CopC" evidence="7">
    <location>
        <begin position="27"/>
        <end position="122"/>
    </location>
</feature>
<dbReference type="GO" id="GO:0030313">
    <property type="term" value="C:cell envelope"/>
    <property type="evidence" value="ECO:0007669"/>
    <property type="project" value="UniProtKB-SubCell"/>
</dbReference>
<keyword evidence="6" id="KW-1133">Transmembrane helix</keyword>
<accession>A0A6J6MH93</accession>
<evidence type="ECO:0000256" key="5">
    <source>
        <dbReference type="SAM" id="MobiDB-lite"/>
    </source>
</evidence>
<evidence type="ECO:0000256" key="4">
    <source>
        <dbReference type="ARBA" id="ARBA00023008"/>
    </source>
</evidence>
<evidence type="ECO:0000256" key="3">
    <source>
        <dbReference type="ARBA" id="ARBA00022729"/>
    </source>
</evidence>
<protein>
    <submittedName>
        <fullName evidence="8">Unannotated protein</fullName>
    </submittedName>
</protein>
<evidence type="ECO:0000259" key="7">
    <source>
        <dbReference type="Pfam" id="PF04234"/>
    </source>
</evidence>
<dbReference type="SUPFAM" id="SSF81296">
    <property type="entry name" value="E set domains"/>
    <property type="match status" value="1"/>
</dbReference>
<dbReference type="Pfam" id="PF04234">
    <property type="entry name" value="CopC"/>
    <property type="match status" value="1"/>
</dbReference>
<keyword evidence="2" id="KW-0479">Metal-binding</keyword>
<dbReference type="Gene3D" id="2.60.40.1220">
    <property type="match status" value="1"/>
</dbReference>
<evidence type="ECO:0000313" key="8">
    <source>
        <dbReference type="EMBL" id="CAB4672478.1"/>
    </source>
</evidence>
<dbReference type="GO" id="GO:0006825">
    <property type="term" value="P:copper ion transport"/>
    <property type="evidence" value="ECO:0007669"/>
    <property type="project" value="InterPro"/>
</dbReference>
<dbReference type="EMBL" id="CAEZXB010000006">
    <property type="protein sequence ID" value="CAB4672478.1"/>
    <property type="molecule type" value="Genomic_DNA"/>
</dbReference>
<dbReference type="InterPro" id="IPR014756">
    <property type="entry name" value="Ig_E-set"/>
</dbReference>
<keyword evidence="6" id="KW-0472">Membrane</keyword>
<keyword evidence="4" id="KW-0186">Copper</keyword>
<keyword evidence="3" id="KW-0732">Signal</keyword>
<proteinExistence type="predicted"/>
<dbReference type="InterPro" id="IPR014755">
    <property type="entry name" value="Cu-Rt/internalin_Ig-like"/>
</dbReference>
<evidence type="ECO:0000256" key="2">
    <source>
        <dbReference type="ARBA" id="ARBA00022723"/>
    </source>
</evidence>
<reference evidence="8" key="1">
    <citation type="submission" date="2020-05" db="EMBL/GenBank/DDBJ databases">
        <authorList>
            <person name="Chiriac C."/>
            <person name="Salcher M."/>
            <person name="Ghai R."/>
            <person name="Kavagutti S V."/>
        </authorList>
    </citation>
    <scope>NUCLEOTIDE SEQUENCE</scope>
</reference>
<evidence type="ECO:0000256" key="6">
    <source>
        <dbReference type="SAM" id="Phobius"/>
    </source>
</evidence>
<feature type="compositionally biased region" description="Low complexity" evidence="5">
    <location>
        <begin position="139"/>
        <end position="162"/>
    </location>
</feature>
<dbReference type="GO" id="GO:0005507">
    <property type="term" value="F:copper ion binding"/>
    <property type="evidence" value="ECO:0007669"/>
    <property type="project" value="InterPro"/>
</dbReference>
<dbReference type="GO" id="GO:0046688">
    <property type="term" value="P:response to copper ion"/>
    <property type="evidence" value="ECO:0007669"/>
    <property type="project" value="InterPro"/>
</dbReference>
<sequence length="215" mass="23339">MSAVKKFSLLFCVLFVALTFTPGAQAHSSLVDSSPKVGESLNKLPQEISLRFDEEIQDLEGANAIVVRDSNGVDITTGPTLVVSAYVSKALELEGRPGIYEVSYRIVSADGHVVTAGYKFTLLPASTPSATLLRKRTEAPVSEASSPTATATPSSPVTLSTPPREPTRVLAHEVHKESFFHVHAKHTWIVVGILVAGLLWFLFENLSARNRQERE</sequence>
<name>A0A6J6MH93_9ZZZZ</name>
<keyword evidence="6" id="KW-0812">Transmembrane</keyword>
<organism evidence="8">
    <name type="scientific">freshwater metagenome</name>
    <dbReference type="NCBI Taxonomy" id="449393"/>
    <lineage>
        <taxon>unclassified sequences</taxon>
        <taxon>metagenomes</taxon>
        <taxon>ecological metagenomes</taxon>
    </lineage>
</organism>
<comment type="subcellular location">
    <subcellularLocation>
        <location evidence="1">Cell envelope</location>
    </subcellularLocation>
</comment>
<dbReference type="PANTHER" id="PTHR34820">
    <property type="entry name" value="INNER MEMBRANE PROTEIN YEBZ"/>
    <property type="match status" value="1"/>
</dbReference>
<evidence type="ECO:0000256" key="1">
    <source>
        <dbReference type="ARBA" id="ARBA00004196"/>
    </source>
</evidence>
<dbReference type="InterPro" id="IPR032694">
    <property type="entry name" value="CopC/D"/>
</dbReference>
<dbReference type="AlphaFoldDB" id="A0A6J6MH93"/>
<feature type="region of interest" description="Disordered" evidence="5">
    <location>
        <begin position="134"/>
        <end position="164"/>
    </location>
</feature>
<feature type="transmembrane region" description="Helical" evidence="6">
    <location>
        <begin position="186"/>
        <end position="203"/>
    </location>
</feature>
<dbReference type="PANTHER" id="PTHR34820:SF4">
    <property type="entry name" value="INNER MEMBRANE PROTEIN YEBZ"/>
    <property type="match status" value="1"/>
</dbReference>
<gene>
    <name evidence="8" type="ORF">UFOPK2342_00537</name>
</gene>
<dbReference type="InterPro" id="IPR007348">
    <property type="entry name" value="CopC_dom"/>
</dbReference>